<evidence type="ECO:0000256" key="3">
    <source>
        <dbReference type="ARBA" id="ARBA00012541"/>
    </source>
</evidence>
<evidence type="ECO:0000313" key="9">
    <source>
        <dbReference type="Proteomes" id="UP001314903"/>
    </source>
</evidence>
<proteinExistence type="inferred from homology"/>
<dbReference type="Gene3D" id="2.60.40.10">
    <property type="entry name" value="Immunoglobulins"/>
    <property type="match status" value="1"/>
</dbReference>
<dbReference type="Pfam" id="PF00128">
    <property type="entry name" value="Alpha-amylase"/>
    <property type="match status" value="1"/>
</dbReference>
<dbReference type="InterPro" id="IPR013780">
    <property type="entry name" value="Glyco_hydro_b"/>
</dbReference>
<evidence type="ECO:0000256" key="1">
    <source>
        <dbReference type="ARBA" id="ARBA00000826"/>
    </source>
</evidence>
<keyword evidence="4 8" id="KW-0328">Glycosyltransferase</keyword>
<dbReference type="Gene3D" id="2.60.40.1180">
    <property type="entry name" value="Golgi alpha-mannosidase II"/>
    <property type="match status" value="1"/>
</dbReference>
<keyword evidence="5 8" id="KW-0808">Transferase</keyword>
<dbReference type="InterPro" id="IPR014756">
    <property type="entry name" value="Ig_E-set"/>
</dbReference>
<keyword evidence="6" id="KW-0175">Coiled coil</keyword>
<dbReference type="SUPFAM" id="SSF51445">
    <property type="entry name" value="(Trans)glycosidases"/>
    <property type="match status" value="1"/>
</dbReference>
<dbReference type="PANTHER" id="PTHR43651:SF3">
    <property type="entry name" value="1,4-ALPHA-GLUCAN-BRANCHING ENZYME"/>
    <property type="match status" value="1"/>
</dbReference>
<dbReference type="InterPro" id="IPR013783">
    <property type="entry name" value="Ig-like_fold"/>
</dbReference>
<reference evidence="8 9" key="1">
    <citation type="submission" date="2021-03" db="EMBL/GenBank/DDBJ databases">
        <title>Genomic Encyclopedia of Type Strains, Phase IV (KMG-IV): sequencing the most valuable type-strain genomes for metagenomic binning, comparative biology and taxonomic classification.</title>
        <authorList>
            <person name="Goeker M."/>
        </authorList>
    </citation>
    <scope>NUCLEOTIDE SEQUENCE [LARGE SCALE GENOMIC DNA]</scope>
    <source>
        <strain evidence="8 9">DSM 27512</strain>
    </source>
</reference>
<comment type="similarity">
    <text evidence="2">Belongs to the glycosyl hydrolase 13 family. GlgB subfamily.</text>
</comment>
<keyword evidence="9" id="KW-1185">Reference proteome</keyword>
<comment type="caution">
    <text evidence="8">The sequence shown here is derived from an EMBL/GenBank/DDBJ whole genome shotgun (WGS) entry which is preliminary data.</text>
</comment>
<organism evidence="8 9">
    <name type="scientific">Acetoanaerobium pronyense</name>
    <dbReference type="NCBI Taxonomy" id="1482736"/>
    <lineage>
        <taxon>Bacteria</taxon>
        <taxon>Bacillati</taxon>
        <taxon>Bacillota</taxon>
        <taxon>Clostridia</taxon>
        <taxon>Peptostreptococcales</taxon>
        <taxon>Filifactoraceae</taxon>
        <taxon>Acetoanaerobium</taxon>
    </lineage>
</organism>
<dbReference type="InterPro" id="IPR017853">
    <property type="entry name" value="GH"/>
</dbReference>
<accession>A0ABS4KGA0</accession>
<feature type="coiled-coil region" evidence="6">
    <location>
        <begin position="21"/>
        <end position="48"/>
    </location>
</feature>
<feature type="domain" description="Glycosyl hydrolase family 13 catalytic" evidence="7">
    <location>
        <begin position="157"/>
        <end position="562"/>
    </location>
</feature>
<dbReference type="Pfam" id="PF02806">
    <property type="entry name" value="Alpha-amylase_C"/>
    <property type="match status" value="1"/>
</dbReference>
<dbReference type="SMART" id="SM00642">
    <property type="entry name" value="Aamy"/>
    <property type="match status" value="1"/>
</dbReference>
<gene>
    <name evidence="8" type="ORF">J2Z35_000586</name>
</gene>
<evidence type="ECO:0000256" key="6">
    <source>
        <dbReference type="SAM" id="Coils"/>
    </source>
</evidence>
<dbReference type="Gene3D" id="3.20.20.80">
    <property type="entry name" value="Glycosidases"/>
    <property type="match status" value="1"/>
</dbReference>
<dbReference type="PIRSF" id="PIRSF000463">
    <property type="entry name" value="GlgB"/>
    <property type="match status" value="1"/>
</dbReference>
<protein>
    <recommendedName>
        <fullName evidence="3">1,4-alpha-glucan branching enzyme</fullName>
        <ecNumber evidence="3">2.4.1.18</ecNumber>
    </recommendedName>
</protein>
<dbReference type="RefSeq" id="WP_245330726.1">
    <property type="nucleotide sequence ID" value="NZ_JAGGLI010000004.1"/>
</dbReference>
<dbReference type="CDD" id="cd11321">
    <property type="entry name" value="AmyAc_bac_euk_BE"/>
    <property type="match status" value="1"/>
</dbReference>
<dbReference type="InterPro" id="IPR037439">
    <property type="entry name" value="Branching_enzy"/>
</dbReference>
<dbReference type="SUPFAM" id="SSF51011">
    <property type="entry name" value="Glycosyl hydrolase domain"/>
    <property type="match status" value="1"/>
</dbReference>
<evidence type="ECO:0000256" key="2">
    <source>
        <dbReference type="ARBA" id="ARBA00009000"/>
    </source>
</evidence>
<dbReference type="InterPro" id="IPR006048">
    <property type="entry name" value="A-amylase/branching_C"/>
</dbReference>
<dbReference type="Pfam" id="PF02922">
    <property type="entry name" value="CBM_48"/>
    <property type="match status" value="1"/>
</dbReference>
<dbReference type="InterPro" id="IPR004193">
    <property type="entry name" value="Glyco_hydro_13_N"/>
</dbReference>
<evidence type="ECO:0000259" key="7">
    <source>
        <dbReference type="SMART" id="SM00642"/>
    </source>
</evidence>
<sequence>MKKQLRKLKILEIDPWLKPFKNELNIRMEEYEKNKKKLLENHDSFKDFANGHLYFGFHEVENGWIYREWAPNANELTLIGDFNDWNLDSHPLSKKENGVWEIFIPGKDSLYHGCRVKVKINSMGKTLHRIPLYIKRTIQNPISHDFSGQIWKEKDEFNWSDQDFKVKNEPLLIYESHIGMAQEKEDYGTFKEFEKNILPRIKDAGYNTVQLMAIMQHPYYGSFGYHVSNFFAVSSWFGNPTELKELVNTAHSMGLNIIMDIVHSHAVKNIAEGIDEFDGTTTQFFHEGLKGIHPAWDSKLFDYSKPEVIHFLLSNIKFWMDEYHFDGFRFDGVTSMIYDHHGLGVNFDNYEKYFNDTVDMDAINYLQYANELIKEIRKDAISISEDMSGMPGMALPIECGGIGFDYRLSMGVPDFWIKLLDKKDENWSMYDIWYELTSLRPKEKRITYVESHDQALVGDKTLFFRLADQEIYWHMEKSDKNPIIDRAMALHKMIRFITITLSGEGYLNFMGNEFGHPEWIDFPREGNNWSFKYCKRQWSLGDNLDLKYNYLKKFDKDMIYFTKINHILETSEVKDLWLDDTKKIIIYKKNDLIFLFNFHPTDSFEDFRFPTHEASDYKVVFDSDAEIYGGHERISRKVIYSPKQLHEFNKSTGISIYSPSRTFLVLKKID</sequence>
<evidence type="ECO:0000313" key="8">
    <source>
        <dbReference type="EMBL" id="MBP2026795.1"/>
    </source>
</evidence>
<name>A0ABS4KGA0_9FIRM</name>
<dbReference type="PANTHER" id="PTHR43651">
    <property type="entry name" value="1,4-ALPHA-GLUCAN-BRANCHING ENZYME"/>
    <property type="match status" value="1"/>
</dbReference>
<dbReference type="Proteomes" id="UP001314903">
    <property type="component" value="Unassembled WGS sequence"/>
</dbReference>
<evidence type="ECO:0000256" key="4">
    <source>
        <dbReference type="ARBA" id="ARBA00022676"/>
    </source>
</evidence>
<evidence type="ECO:0000256" key="5">
    <source>
        <dbReference type="ARBA" id="ARBA00022679"/>
    </source>
</evidence>
<dbReference type="CDD" id="cd02854">
    <property type="entry name" value="E_set_GBE_euk_N"/>
    <property type="match status" value="1"/>
</dbReference>
<dbReference type="EC" id="2.4.1.18" evidence="3"/>
<dbReference type="SUPFAM" id="SSF81296">
    <property type="entry name" value="E set domains"/>
    <property type="match status" value="1"/>
</dbReference>
<dbReference type="GO" id="GO:0003844">
    <property type="term" value="F:1,4-alpha-glucan branching enzyme activity"/>
    <property type="evidence" value="ECO:0007669"/>
    <property type="project" value="UniProtKB-EC"/>
</dbReference>
<dbReference type="InterPro" id="IPR006047">
    <property type="entry name" value="GH13_cat_dom"/>
</dbReference>
<dbReference type="EMBL" id="JAGGLI010000004">
    <property type="protein sequence ID" value="MBP2026795.1"/>
    <property type="molecule type" value="Genomic_DNA"/>
</dbReference>
<comment type="catalytic activity">
    <reaction evidence="1">
        <text>Transfers a segment of a (1-&gt;4)-alpha-D-glucan chain to a primary hydroxy group in a similar glucan chain.</text>
        <dbReference type="EC" id="2.4.1.18"/>
    </reaction>
</comment>